<dbReference type="AlphaFoldDB" id="E4N4Y7"/>
<proteinExistence type="predicted"/>
<name>E4N4Y7_KITSK</name>
<dbReference type="eggNOG" id="ENOG5033WQA">
    <property type="taxonomic scope" value="Bacteria"/>
</dbReference>
<dbReference type="PATRIC" id="fig|452652.3.peg.418"/>
<protein>
    <submittedName>
        <fullName evidence="2">Uncharacterized protein</fullName>
    </submittedName>
</protein>
<evidence type="ECO:0000256" key="1">
    <source>
        <dbReference type="SAM" id="MobiDB-lite"/>
    </source>
</evidence>
<gene>
    <name evidence="2" type="ordered locus">KSE_04210</name>
</gene>
<dbReference type="KEGG" id="ksk:KSE_04210"/>
<reference evidence="2 3" key="1">
    <citation type="journal article" date="2010" name="DNA Res.">
        <title>Genome sequence of Kitasatospora setae NBRC 14216T: an evolutionary snapshot of the family Streptomycetaceae.</title>
        <authorList>
            <person name="Ichikawa N."/>
            <person name="Oguchi A."/>
            <person name="Ikeda H."/>
            <person name="Ishikawa J."/>
            <person name="Kitani S."/>
            <person name="Watanabe Y."/>
            <person name="Nakamura S."/>
            <person name="Katano Y."/>
            <person name="Kishi E."/>
            <person name="Sasagawa M."/>
            <person name="Ankai A."/>
            <person name="Fukui S."/>
            <person name="Hashimoto Y."/>
            <person name="Kamata S."/>
            <person name="Otoguro M."/>
            <person name="Tanikawa S."/>
            <person name="Nihira T."/>
            <person name="Horinouchi S."/>
            <person name="Ohnishi Y."/>
            <person name="Hayakawa M."/>
            <person name="Kuzuyama T."/>
            <person name="Arisawa A."/>
            <person name="Nomoto F."/>
            <person name="Miura H."/>
            <person name="Takahashi Y."/>
            <person name="Fujita N."/>
        </authorList>
    </citation>
    <scope>NUCLEOTIDE SEQUENCE [LARGE SCALE GENOMIC DNA]</scope>
    <source>
        <strain evidence="3">ATCC 33774 / DSM 43861 / JCM 3304 / KCC A-0304 / NBRC 14216 / KM-6054</strain>
    </source>
</reference>
<organism evidence="2 3">
    <name type="scientific">Kitasatospora setae (strain ATCC 33774 / DSM 43861 / JCM 3304 / KCC A-0304 / NBRC 14216 / KM-6054)</name>
    <name type="common">Streptomyces setae</name>
    <dbReference type="NCBI Taxonomy" id="452652"/>
    <lineage>
        <taxon>Bacteria</taxon>
        <taxon>Bacillati</taxon>
        <taxon>Actinomycetota</taxon>
        <taxon>Actinomycetes</taxon>
        <taxon>Kitasatosporales</taxon>
        <taxon>Streptomycetaceae</taxon>
        <taxon>Kitasatospora</taxon>
    </lineage>
</organism>
<feature type="region of interest" description="Disordered" evidence="1">
    <location>
        <begin position="159"/>
        <end position="180"/>
    </location>
</feature>
<dbReference type="STRING" id="452652.KSE_04210"/>
<dbReference type="RefSeq" id="WP_014133588.1">
    <property type="nucleotide sequence ID" value="NC_016109.1"/>
</dbReference>
<dbReference type="EMBL" id="AP010968">
    <property type="protein sequence ID" value="BAJ26268.1"/>
    <property type="molecule type" value="Genomic_DNA"/>
</dbReference>
<evidence type="ECO:0000313" key="3">
    <source>
        <dbReference type="Proteomes" id="UP000007076"/>
    </source>
</evidence>
<dbReference type="HOGENOM" id="CLU_093483_1_0_11"/>
<sequence>MGPPDGFRPTHVVPADGLPTWTAPDPAAAGVPLDPLLPVALAEADGNWARIVCSNGWSAWVDGRLLVTLPQRPPSTGGPLATTDDPRPLLAALERSLATYRRLIDDWAAGRIDLEAFRDGTRDLRLGAVLDGSDAWLLDLDRGRWYYCDAAQLQGYAAAGRDGPEGRAVRAGRDSRDGRS</sequence>
<dbReference type="Proteomes" id="UP000007076">
    <property type="component" value="Chromosome"/>
</dbReference>
<evidence type="ECO:0000313" key="2">
    <source>
        <dbReference type="EMBL" id="BAJ26268.1"/>
    </source>
</evidence>
<accession>E4N4Y7</accession>
<feature type="compositionally biased region" description="Basic and acidic residues" evidence="1">
    <location>
        <begin position="162"/>
        <end position="180"/>
    </location>
</feature>
<keyword evidence="3" id="KW-1185">Reference proteome</keyword>